<feature type="compositionally biased region" description="Low complexity" evidence="1">
    <location>
        <begin position="38"/>
        <end position="49"/>
    </location>
</feature>
<gene>
    <name evidence="2" type="ORF">MRATA1EN1_LOCUS19413</name>
</gene>
<protein>
    <submittedName>
        <fullName evidence="2">Uncharacterized protein</fullName>
    </submittedName>
</protein>
<evidence type="ECO:0000313" key="2">
    <source>
        <dbReference type="EMBL" id="CAI9170451.1"/>
    </source>
</evidence>
<dbReference type="Proteomes" id="UP001176941">
    <property type="component" value="Chromosome 3"/>
</dbReference>
<name>A0ABN8ZBT0_RANTA</name>
<dbReference type="EMBL" id="OX459939">
    <property type="protein sequence ID" value="CAI9170451.1"/>
    <property type="molecule type" value="Genomic_DNA"/>
</dbReference>
<sequence>MLHQSLGRQARPSGVLGTCRRSRRPELGLGAATSRPVGGSCAGSSCRSALPAEPGDKRLKARLSPAGVCGAGSPVGAVPVVPWGRELRAEQLGRLRGACV</sequence>
<evidence type="ECO:0000313" key="3">
    <source>
        <dbReference type="Proteomes" id="UP001176941"/>
    </source>
</evidence>
<accession>A0ABN8ZBT0</accession>
<feature type="region of interest" description="Disordered" evidence="1">
    <location>
        <begin position="1"/>
        <end position="56"/>
    </location>
</feature>
<proteinExistence type="predicted"/>
<evidence type="ECO:0000256" key="1">
    <source>
        <dbReference type="SAM" id="MobiDB-lite"/>
    </source>
</evidence>
<keyword evidence="3" id="KW-1185">Reference proteome</keyword>
<organism evidence="2 3">
    <name type="scientific">Rangifer tarandus platyrhynchus</name>
    <name type="common">Svalbard reindeer</name>
    <dbReference type="NCBI Taxonomy" id="3082113"/>
    <lineage>
        <taxon>Eukaryota</taxon>
        <taxon>Metazoa</taxon>
        <taxon>Chordata</taxon>
        <taxon>Craniata</taxon>
        <taxon>Vertebrata</taxon>
        <taxon>Euteleostomi</taxon>
        <taxon>Mammalia</taxon>
        <taxon>Eutheria</taxon>
        <taxon>Laurasiatheria</taxon>
        <taxon>Artiodactyla</taxon>
        <taxon>Ruminantia</taxon>
        <taxon>Pecora</taxon>
        <taxon>Cervidae</taxon>
        <taxon>Odocoileinae</taxon>
        <taxon>Rangifer</taxon>
    </lineage>
</organism>
<reference evidence="2" key="1">
    <citation type="submission" date="2023-04" db="EMBL/GenBank/DDBJ databases">
        <authorList>
            <consortium name="ELIXIR-Norway"/>
        </authorList>
    </citation>
    <scope>NUCLEOTIDE SEQUENCE [LARGE SCALE GENOMIC DNA]</scope>
</reference>